<evidence type="ECO:0000313" key="11">
    <source>
        <dbReference type="EMBL" id="RFA32191.1"/>
    </source>
</evidence>
<organism evidence="11 12">
    <name type="scientific">Virgibacillus dokdonensis</name>
    <dbReference type="NCBI Taxonomy" id="302167"/>
    <lineage>
        <taxon>Bacteria</taxon>
        <taxon>Bacillati</taxon>
        <taxon>Bacillota</taxon>
        <taxon>Bacilli</taxon>
        <taxon>Bacillales</taxon>
        <taxon>Bacillaceae</taxon>
        <taxon>Virgibacillus</taxon>
    </lineage>
</organism>
<sequence length="288" mass="32075">MRIGIVTSGGDAPGMNALLYHLYQKLSNNNELIFYQNGFVGLIENKTKEINFDLLSNSFNNGGSLIGTSRVNINWFRNEIKTYRFEVDLLVLLGGGGSLRYLGREVSEYVPVIGVPCTIDNDVPDTEYTLGFDSVCNFYLQTINYMLRTGIALKNRVFLLETLGGNTGFLAQKVGSAINSKIILTPEEQFNLFEVADILKMNIKEKGFAIGVVSEGVSIENNIEELEKQCENKIRLCKPGHIARGCNASFYDIEISNRLSDYLVKCIESNTFGVYLTVVNNILSSENI</sequence>
<evidence type="ECO:0000256" key="9">
    <source>
        <dbReference type="ARBA" id="ARBA00038478"/>
    </source>
</evidence>
<dbReference type="InterPro" id="IPR035966">
    <property type="entry name" value="PKF_sf"/>
</dbReference>
<evidence type="ECO:0000256" key="2">
    <source>
        <dbReference type="ARBA" id="ARBA00004679"/>
    </source>
</evidence>
<reference evidence="11 12" key="1">
    <citation type="submission" date="2017-05" db="EMBL/GenBank/DDBJ databases">
        <title>Virgibacillus sp. AK90 isolated from a saltern of Kakinada, India.</title>
        <authorList>
            <person name="Gupta V."/>
            <person name="Sidhu C."/>
            <person name="Korpole S."/>
            <person name="Pinnaka A.K."/>
        </authorList>
    </citation>
    <scope>NUCLEOTIDE SEQUENCE [LARGE SCALE GENOMIC DNA]</scope>
    <source>
        <strain evidence="11 12">AK90</strain>
    </source>
</reference>
<dbReference type="SUPFAM" id="SSF53784">
    <property type="entry name" value="Phosphofructokinase"/>
    <property type="match status" value="1"/>
</dbReference>
<evidence type="ECO:0000313" key="12">
    <source>
        <dbReference type="Proteomes" id="UP000256488"/>
    </source>
</evidence>
<name>A0A3E0WJ68_9BACI</name>
<evidence type="ECO:0000256" key="8">
    <source>
        <dbReference type="ARBA" id="ARBA00023152"/>
    </source>
</evidence>
<dbReference type="GO" id="GO:0070095">
    <property type="term" value="F:fructose-6-phosphate binding"/>
    <property type="evidence" value="ECO:0007669"/>
    <property type="project" value="TreeGrafter"/>
</dbReference>
<keyword evidence="7" id="KW-0460">Magnesium</keyword>
<proteinExistence type="inferred from homology"/>
<dbReference type="GO" id="GO:0048029">
    <property type="term" value="F:monosaccharide binding"/>
    <property type="evidence" value="ECO:0007669"/>
    <property type="project" value="TreeGrafter"/>
</dbReference>
<dbReference type="GO" id="GO:0061621">
    <property type="term" value="P:canonical glycolysis"/>
    <property type="evidence" value="ECO:0007669"/>
    <property type="project" value="TreeGrafter"/>
</dbReference>
<dbReference type="PIRSF" id="PIRSF000532">
    <property type="entry name" value="ATP_PFK_prok"/>
    <property type="match status" value="1"/>
</dbReference>
<protein>
    <recommendedName>
        <fullName evidence="10">Phosphofructokinase domain-containing protein</fullName>
    </recommendedName>
</protein>
<evidence type="ECO:0000256" key="1">
    <source>
        <dbReference type="ARBA" id="ARBA00001946"/>
    </source>
</evidence>
<dbReference type="GO" id="GO:0042802">
    <property type="term" value="F:identical protein binding"/>
    <property type="evidence" value="ECO:0007669"/>
    <property type="project" value="TreeGrafter"/>
</dbReference>
<dbReference type="GO" id="GO:0016208">
    <property type="term" value="F:AMP binding"/>
    <property type="evidence" value="ECO:0007669"/>
    <property type="project" value="TreeGrafter"/>
</dbReference>
<dbReference type="InterPro" id="IPR022953">
    <property type="entry name" value="ATP_PFK"/>
</dbReference>
<keyword evidence="4" id="KW-0808">Transferase</keyword>
<dbReference type="GO" id="GO:0005945">
    <property type="term" value="C:6-phosphofructokinase complex"/>
    <property type="evidence" value="ECO:0007669"/>
    <property type="project" value="TreeGrafter"/>
</dbReference>
<comment type="cofactor">
    <cofactor evidence="1">
        <name>Mg(2+)</name>
        <dbReference type="ChEBI" id="CHEBI:18420"/>
    </cofactor>
</comment>
<dbReference type="Gene3D" id="3.40.50.450">
    <property type="match status" value="1"/>
</dbReference>
<evidence type="ECO:0000256" key="5">
    <source>
        <dbReference type="ARBA" id="ARBA00022723"/>
    </source>
</evidence>
<dbReference type="Gene3D" id="3.40.50.460">
    <property type="entry name" value="Phosphofructokinase domain"/>
    <property type="match status" value="1"/>
</dbReference>
<keyword evidence="8" id="KW-0324">Glycolysis</keyword>
<keyword evidence="6" id="KW-0418">Kinase</keyword>
<dbReference type="Proteomes" id="UP000256488">
    <property type="component" value="Unassembled WGS sequence"/>
</dbReference>
<dbReference type="GO" id="GO:0030388">
    <property type="term" value="P:fructose 1,6-bisphosphate metabolic process"/>
    <property type="evidence" value="ECO:0007669"/>
    <property type="project" value="TreeGrafter"/>
</dbReference>
<evidence type="ECO:0000256" key="4">
    <source>
        <dbReference type="ARBA" id="ARBA00022679"/>
    </source>
</evidence>
<dbReference type="GO" id="GO:0046872">
    <property type="term" value="F:metal ion binding"/>
    <property type="evidence" value="ECO:0007669"/>
    <property type="project" value="UniProtKB-KW"/>
</dbReference>
<evidence type="ECO:0000256" key="7">
    <source>
        <dbReference type="ARBA" id="ARBA00022842"/>
    </source>
</evidence>
<keyword evidence="3" id="KW-0963">Cytoplasm</keyword>
<dbReference type="GO" id="GO:0006002">
    <property type="term" value="P:fructose 6-phosphate metabolic process"/>
    <property type="evidence" value="ECO:0007669"/>
    <property type="project" value="InterPro"/>
</dbReference>
<gene>
    <name evidence="11" type="ORF">CAI16_18880</name>
</gene>
<dbReference type="PANTHER" id="PTHR13697">
    <property type="entry name" value="PHOSPHOFRUCTOKINASE"/>
    <property type="match status" value="1"/>
</dbReference>
<comment type="pathway">
    <text evidence="2">Carbohydrate degradation; glycolysis; D-glyceraldehyde 3-phosphate and glycerone phosphate from D-glucose: step 3/4.</text>
</comment>
<dbReference type="PRINTS" id="PR00476">
    <property type="entry name" value="PHFRCTKINASE"/>
</dbReference>
<dbReference type="InterPro" id="IPR012003">
    <property type="entry name" value="ATP_PFK_prok-type"/>
</dbReference>
<dbReference type="Pfam" id="PF00365">
    <property type="entry name" value="PFK"/>
    <property type="match status" value="1"/>
</dbReference>
<comment type="similarity">
    <text evidence="9">Belongs to the phosphofructokinase type A (PFKA) family.</text>
</comment>
<dbReference type="GO" id="GO:0003872">
    <property type="term" value="F:6-phosphofructokinase activity"/>
    <property type="evidence" value="ECO:0007669"/>
    <property type="project" value="InterPro"/>
</dbReference>
<dbReference type="AlphaFoldDB" id="A0A3E0WJ68"/>
<keyword evidence="5" id="KW-0479">Metal-binding</keyword>
<dbReference type="RefSeq" id="WP_116279627.1">
    <property type="nucleotide sequence ID" value="NZ_NFZX01000076.1"/>
</dbReference>
<accession>A0A3E0WJ68</accession>
<dbReference type="EMBL" id="NFZX01000076">
    <property type="protein sequence ID" value="RFA32191.1"/>
    <property type="molecule type" value="Genomic_DNA"/>
</dbReference>
<comment type="caution">
    <text evidence="11">The sequence shown here is derived from an EMBL/GenBank/DDBJ whole genome shotgun (WGS) entry which is preliminary data.</text>
</comment>
<evidence type="ECO:0000256" key="6">
    <source>
        <dbReference type="ARBA" id="ARBA00022777"/>
    </source>
</evidence>
<dbReference type="UniPathway" id="UPA00109">
    <property type="reaction ID" value="UER00182"/>
</dbReference>
<feature type="domain" description="Phosphofructokinase" evidence="10">
    <location>
        <begin position="2"/>
        <end position="266"/>
    </location>
</feature>
<dbReference type="GO" id="GO:0005524">
    <property type="term" value="F:ATP binding"/>
    <property type="evidence" value="ECO:0007669"/>
    <property type="project" value="InterPro"/>
</dbReference>
<dbReference type="InterPro" id="IPR000023">
    <property type="entry name" value="Phosphofructokinase_dom"/>
</dbReference>
<evidence type="ECO:0000259" key="10">
    <source>
        <dbReference type="Pfam" id="PF00365"/>
    </source>
</evidence>
<evidence type="ECO:0000256" key="3">
    <source>
        <dbReference type="ARBA" id="ARBA00022490"/>
    </source>
</evidence>
<dbReference type="PANTHER" id="PTHR13697:SF52">
    <property type="entry name" value="ATP-DEPENDENT 6-PHOSPHOFRUCTOKINASE 3"/>
    <property type="match status" value="1"/>
</dbReference>